<comment type="cofactor">
    <cofactor evidence="3">
        <name>Zn(2+)</name>
        <dbReference type="ChEBI" id="CHEBI:29105"/>
    </cofactor>
    <text evidence="3">Binds 2 Zn(2+) ions.</text>
</comment>
<dbReference type="CDD" id="cd16012">
    <property type="entry name" value="ALP"/>
    <property type="match status" value="1"/>
</dbReference>
<keyword evidence="3" id="KW-0862">Zinc</keyword>
<dbReference type="Gene3D" id="3.40.720.10">
    <property type="entry name" value="Alkaline Phosphatase, subunit A"/>
    <property type="match status" value="2"/>
</dbReference>
<reference evidence="6 7" key="1">
    <citation type="submission" date="2016-11" db="EMBL/GenBank/DDBJ databases">
        <authorList>
            <person name="Jaros S."/>
            <person name="Januszkiewicz K."/>
            <person name="Wedrychowicz H."/>
        </authorList>
    </citation>
    <scope>NUCLEOTIDE SEQUENCE [LARGE SCALE GENOMIC DNA]</scope>
    <source>
        <strain evidence="6 7">DSM 3090</strain>
    </source>
</reference>
<accession>A0A1M6NXQ3</accession>
<feature type="binding site" evidence="3">
    <location>
        <position position="285"/>
    </location>
    <ligand>
        <name>Mg(2+)</name>
        <dbReference type="ChEBI" id="CHEBI:18420"/>
    </ligand>
</feature>
<dbReference type="AlphaFoldDB" id="A0A1M6NXQ3"/>
<keyword evidence="5" id="KW-0732">Signal</keyword>
<proteinExistence type="inferred from homology"/>
<evidence type="ECO:0000313" key="7">
    <source>
        <dbReference type="Proteomes" id="UP000183952"/>
    </source>
</evidence>
<keyword evidence="1" id="KW-0597">Phosphoprotein</keyword>
<dbReference type="SUPFAM" id="SSF53649">
    <property type="entry name" value="Alkaline phosphatase-like"/>
    <property type="match status" value="1"/>
</dbReference>
<evidence type="ECO:0000256" key="4">
    <source>
        <dbReference type="RuleBase" id="RU003946"/>
    </source>
</evidence>
<dbReference type="Pfam" id="PF00245">
    <property type="entry name" value="Alk_phosphatase"/>
    <property type="match status" value="1"/>
</dbReference>
<dbReference type="PRINTS" id="PR00113">
    <property type="entry name" value="ALKPHPHTASE"/>
</dbReference>
<feature type="signal peptide" evidence="5">
    <location>
        <begin position="1"/>
        <end position="20"/>
    </location>
</feature>
<protein>
    <submittedName>
        <fullName evidence="6">Alkaline phosphatase</fullName>
    </submittedName>
</protein>
<evidence type="ECO:0000256" key="3">
    <source>
        <dbReference type="PIRSR" id="PIRSR601952-2"/>
    </source>
</evidence>
<dbReference type="SMART" id="SM00098">
    <property type="entry name" value="alkPPc"/>
    <property type="match status" value="1"/>
</dbReference>
<evidence type="ECO:0000313" key="6">
    <source>
        <dbReference type="EMBL" id="SHK00418.1"/>
    </source>
</evidence>
<evidence type="ECO:0000256" key="5">
    <source>
        <dbReference type="SAM" id="SignalP"/>
    </source>
</evidence>
<dbReference type="PROSITE" id="PS51257">
    <property type="entry name" value="PROKAR_LIPOPROTEIN"/>
    <property type="match status" value="1"/>
</dbReference>
<feature type="binding site" evidence="3">
    <location>
        <position position="471"/>
    </location>
    <ligand>
        <name>Zn(2+)</name>
        <dbReference type="ChEBI" id="CHEBI:29105"/>
        <label>2</label>
    </ligand>
</feature>
<feature type="binding site" evidence="3">
    <location>
        <position position="294"/>
    </location>
    <ligand>
        <name>Zn(2+)</name>
        <dbReference type="ChEBI" id="CHEBI:29105"/>
        <label>2</label>
    </ligand>
</feature>
<dbReference type="GO" id="GO:0046872">
    <property type="term" value="F:metal ion binding"/>
    <property type="evidence" value="ECO:0007669"/>
    <property type="project" value="UniProtKB-KW"/>
</dbReference>
<feature type="binding site" evidence="3">
    <location>
        <position position="160"/>
    </location>
    <ligand>
        <name>Mg(2+)</name>
        <dbReference type="ChEBI" id="CHEBI:18420"/>
    </ligand>
</feature>
<feature type="binding site" evidence="3">
    <location>
        <position position="58"/>
    </location>
    <ligand>
        <name>Mg(2+)</name>
        <dbReference type="ChEBI" id="CHEBI:18420"/>
    </ligand>
</feature>
<dbReference type="PANTHER" id="PTHR11596:SF5">
    <property type="entry name" value="ALKALINE PHOSPHATASE"/>
    <property type="match status" value="1"/>
</dbReference>
<feature type="binding site" evidence="3">
    <location>
        <position position="162"/>
    </location>
    <ligand>
        <name>Mg(2+)</name>
        <dbReference type="ChEBI" id="CHEBI:18420"/>
    </ligand>
</feature>
<organism evidence="6 7">
    <name type="scientific">Hathewaya proteolytica DSM 3090</name>
    <dbReference type="NCBI Taxonomy" id="1121331"/>
    <lineage>
        <taxon>Bacteria</taxon>
        <taxon>Bacillati</taxon>
        <taxon>Bacillota</taxon>
        <taxon>Clostridia</taxon>
        <taxon>Eubacteriales</taxon>
        <taxon>Clostridiaceae</taxon>
        <taxon>Hathewaya</taxon>
    </lineage>
</organism>
<gene>
    <name evidence="6" type="ORF">SAMN02745248_01543</name>
</gene>
<dbReference type="InterPro" id="IPR001952">
    <property type="entry name" value="Alkaline_phosphatase"/>
</dbReference>
<name>A0A1M6NXQ3_9CLOT</name>
<keyword evidence="3" id="KW-0460">Magnesium</keyword>
<dbReference type="Proteomes" id="UP000183952">
    <property type="component" value="Unassembled WGS sequence"/>
</dbReference>
<dbReference type="InterPro" id="IPR017850">
    <property type="entry name" value="Alkaline_phosphatase_core_sf"/>
</dbReference>
<dbReference type="PANTHER" id="PTHR11596">
    <property type="entry name" value="ALKALINE PHOSPHATASE"/>
    <property type="match status" value="1"/>
</dbReference>
<evidence type="ECO:0000256" key="2">
    <source>
        <dbReference type="PIRSR" id="PIRSR601952-1"/>
    </source>
</evidence>
<feature type="binding site" evidence="3">
    <location>
        <position position="333"/>
    </location>
    <ligand>
        <name>Zn(2+)</name>
        <dbReference type="ChEBI" id="CHEBI:29105"/>
        <label>2</label>
    </ligand>
</feature>
<evidence type="ECO:0000256" key="1">
    <source>
        <dbReference type="ARBA" id="ARBA00022553"/>
    </source>
</evidence>
<comment type="cofactor">
    <cofactor evidence="3">
        <name>Mg(2+)</name>
        <dbReference type="ChEBI" id="CHEBI:18420"/>
    </cofactor>
    <text evidence="3">Binds 1 Mg(2+) ion.</text>
</comment>
<feature type="chain" id="PRO_5039384859" evidence="5">
    <location>
        <begin position="21"/>
        <end position="506"/>
    </location>
</feature>
<keyword evidence="7" id="KW-1185">Reference proteome</keyword>
<feature type="binding site" evidence="3">
    <location>
        <position position="58"/>
    </location>
    <ligand>
        <name>Zn(2+)</name>
        <dbReference type="ChEBI" id="CHEBI:29105"/>
        <label>2</label>
    </ligand>
</feature>
<feature type="active site" description="Phosphoserine intermediate" evidence="2">
    <location>
        <position position="108"/>
    </location>
</feature>
<dbReference type="EMBL" id="FRAD01000011">
    <property type="protein sequence ID" value="SHK00418.1"/>
    <property type="molecule type" value="Genomic_DNA"/>
</dbReference>
<dbReference type="GO" id="GO:0004035">
    <property type="term" value="F:alkaline phosphatase activity"/>
    <property type="evidence" value="ECO:0007669"/>
    <property type="project" value="TreeGrafter"/>
</dbReference>
<comment type="similarity">
    <text evidence="4">Belongs to the alkaline phosphatase family.</text>
</comment>
<dbReference type="STRING" id="1121331.SAMN02745248_01543"/>
<feature type="binding site" evidence="3">
    <location>
        <position position="334"/>
    </location>
    <ligand>
        <name>Zn(2+)</name>
        <dbReference type="ChEBI" id="CHEBI:29105"/>
        <label>2</label>
    </ligand>
</feature>
<sequence length="506" mass="55572">MKKRLSIFLSIVTTAFIMVGCSSQPQSKAKSQEQSTAALTASVKETKKPKYVFMFIGDGMSHVQINAAQILNGNKKSGEIATKNLKFTRFPVVGSATTHDSTSFCPDSASTATAYSTGEKTHSGVLGMKVDKKTVAPTITEQLKKEGKKIGIISNVSLDHATPAAYYAHSESRNNYYDISLQLAKSNFDYFAGGELKQPKGKQKDKEDAYGIIEKSGYKIARTKEEIQALNSSSGKVYAISPVLQDSGAMPYTIDEKEGDLTLADFVKKGTEVLENDKGFFLMCESGKIDWACHANDAMSAIEDVLAFDKAIDQAVEFAKKHPDETLIIVTGDHETGGMTIGYATTGYNTAFDILKHQKMSYVAFDDMFSKMKKNNPSISFEKIMPIITEKFGLIAPNDIKAKEEKNKEMVLTESEFKKLKDGFAETMKASDKRSKSDDSYVLYGSYEPLSVSLTHILNNKAGIGWTSYSHTGTPVPVYAYGVGAKKFNGSYDNTDVYKKLIKLCK</sequence>
<feature type="binding site" evidence="3">
    <location>
        <position position="290"/>
    </location>
    <ligand>
        <name>Zn(2+)</name>
        <dbReference type="ChEBI" id="CHEBI:29105"/>
        <label>2</label>
    </ligand>
</feature>
<keyword evidence="3" id="KW-0479">Metal-binding</keyword>